<evidence type="ECO:0000313" key="1">
    <source>
        <dbReference type="EMBL" id="ONI39477.1"/>
    </source>
</evidence>
<sequence length="119" mass="14007">MRFETCKLCRKIFEFKYEYSNDSLLCRECMMNEAKVVAHLERFLNNNKSDLVRARIYKKTGVSTRYLQHLINDGKIKVDNIILESLCINCGAVTTDQLCDKCKLDLKYEISEWNKTLLI</sequence>
<evidence type="ECO:0000313" key="2">
    <source>
        <dbReference type="Proteomes" id="UP000188605"/>
    </source>
</evidence>
<accession>A0ACC8XAS3</accession>
<proteinExistence type="predicted"/>
<comment type="caution">
    <text evidence="1">The sequence shown here is derived from an EMBL/GenBank/DDBJ whole genome shotgun (WGS) entry which is preliminary data.</text>
</comment>
<name>A0ACC8XAS3_9FIRM</name>
<dbReference type="Proteomes" id="UP000188605">
    <property type="component" value="Unassembled WGS sequence"/>
</dbReference>
<reference evidence="1" key="1">
    <citation type="submission" date="2016-08" db="EMBL/GenBank/DDBJ databases">
        <authorList>
            <person name="Ngugi D.K."/>
            <person name="Miyake S."/>
            <person name="Stingl U."/>
        </authorList>
    </citation>
    <scope>NUCLEOTIDE SEQUENCE</scope>
    <source>
        <strain evidence="1">SCG-B11WGA-EpuloA1</strain>
    </source>
</reference>
<keyword evidence="2" id="KW-1185">Reference proteome</keyword>
<dbReference type="EMBL" id="LJDB01000064">
    <property type="protein sequence ID" value="ONI39477.1"/>
    <property type="molecule type" value="Genomic_DNA"/>
</dbReference>
<gene>
    <name evidence="1" type="ORF">AN396_08730</name>
</gene>
<protein>
    <submittedName>
        <fullName evidence="1">Uncharacterized protein</fullName>
    </submittedName>
</protein>
<organism evidence="1 2">
    <name type="scientific">Candidatus Epulonipiscium fishelsonii</name>
    <dbReference type="NCBI Taxonomy" id="77094"/>
    <lineage>
        <taxon>Bacteria</taxon>
        <taxon>Bacillati</taxon>
        <taxon>Bacillota</taxon>
        <taxon>Clostridia</taxon>
        <taxon>Lachnospirales</taxon>
        <taxon>Lachnospiraceae</taxon>
        <taxon>Candidatus Epulonipiscium</taxon>
    </lineage>
</organism>